<feature type="compositionally biased region" description="Polar residues" evidence="1">
    <location>
        <begin position="41"/>
        <end position="61"/>
    </location>
</feature>
<dbReference type="RefSeq" id="XP_056581188.1">
    <property type="nucleotide sequence ID" value="XM_056724938.1"/>
</dbReference>
<feature type="region of interest" description="Disordered" evidence="1">
    <location>
        <begin position="1"/>
        <end position="61"/>
    </location>
</feature>
<dbReference type="GeneID" id="81464121"/>
<proteinExistence type="predicted"/>
<evidence type="ECO:0000313" key="3">
    <source>
        <dbReference type="Proteomes" id="UP001147752"/>
    </source>
</evidence>
<evidence type="ECO:0000256" key="1">
    <source>
        <dbReference type="SAM" id="MobiDB-lite"/>
    </source>
</evidence>
<accession>A0A9W9SAP7</accession>
<reference evidence="2" key="2">
    <citation type="journal article" date="2023" name="IMA Fungus">
        <title>Comparative genomic study of the Penicillium genus elucidates a diverse pangenome and 15 lateral gene transfer events.</title>
        <authorList>
            <person name="Petersen C."/>
            <person name="Sorensen T."/>
            <person name="Nielsen M.R."/>
            <person name="Sondergaard T.E."/>
            <person name="Sorensen J.L."/>
            <person name="Fitzpatrick D.A."/>
            <person name="Frisvad J.C."/>
            <person name="Nielsen K.L."/>
        </authorList>
    </citation>
    <scope>NUCLEOTIDE SEQUENCE</scope>
    <source>
        <strain evidence="2">IBT 3081</strain>
    </source>
</reference>
<evidence type="ECO:0000313" key="2">
    <source>
        <dbReference type="EMBL" id="KAJ5375202.1"/>
    </source>
</evidence>
<reference evidence="2" key="1">
    <citation type="submission" date="2022-12" db="EMBL/GenBank/DDBJ databases">
        <authorList>
            <person name="Petersen C."/>
        </authorList>
    </citation>
    <scope>NUCLEOTIDE SEQUENCE</scope>
    <source>
        <strain evidence="2">IBT 3081</strain>
    </source>
</reference>
<dbReference type="EMBL" id="JAPZBT010000002">
    <property type="protein sequence ID" value="KAJ5375202.1"/>
    <property type="molecule type" value="Genomic_DNA"/>
</dbReference>
<sequence length="61" mass="6679">MTDADRSDATQVAADDDALPFFRMPRKQDDALSPCKKPTSMPITTPVESPTTPKQSSAWPE</sequence>
<keyword evidence="3" id="KW-1185">Reference proteome</keyword>
<protein>
    <submittedName>
        <fullName evidence="2">Uncharacterized protein</fullName>
    </submittedName>
</protein>
<gene>
    <name evidence="2" type="ORF">N7517_007208</name>
</gene>
<organism evidence="2 3">
    <name type="scientific">Penicillium concentricum</name>
    <dbReference type="NCBI Taxonomy" id="293559"/>
    <lineage>
        <taxon>Eukaryota</taxon>
        <taxon>Fungi</taxon>
        <taxon>Dikarya</taxon>
        <taxon>Ascomycota</taxon>
        <taxon>Pezizomycotina</taxon>
        <taxon>Eurotiomycetes</taxon>
        <taxon>Eurotiomycetidae</taxon>
        <taxon>Eurotiales</taxon>
        <taxon>Aspergillaceae</taxon>
        <taxon>Penicillium</taxon>
    </lineage>
</organism>
<comment type="caution">
    <text evidence="2">The sequence shown here is derived from an EMBL/GenBank/DDBJ whole genome shotgun (WGS) entry which is preliminary data.</text>
</comment>
<dbReference type="Proteomes" id="UP001147752">
    <property type="component" value="Unassembled WGS sequence"/>
</dbReference>
<dbReference type="AlphaFoldDB" id="A0A9W9SAP7"/>
<name>A0A9W9SAP7_9EURO</name>